<organism evidence="1 2">
    <name type="scientific">Falsirhodobacter algicola</name>
    <dbReference type="NCBI Taxonomy" id="2692330"/>
    <lineage>
        <taxon>Bacteria</taxon>
        <taxon>Pseudomonadati</taxon>
        <taxon>Pseudomonadota</taxon>
        <taxon>Alphaproteobacteria</taxon>
        <taxon>Rhodobacterales</taxon>
        <taxon>Paracoccaceae</taxon>
        <taxon>Falsirhodobacter</taxon>
    </lineage>
</organism>
<protein>
    <submittedName>
        <fullName evidence="1">Uncharacterized protein</fullName>
    </submittedName>
</protein>
<name>A0A8J8SK32_9RHOB</name>
<sequence>MRGWLILAALVFGLGCGGQGWRMGHAAAERQALVRLAAARTAADRAEAARLALAAERDRLARFLEDAAHADPDADTLALRADSVRRIARR</sequence>
<dbReference type="Proteomes" id="UP000679284">
    <property type="component" value="Chromosome"/>
</dbReference>
<accession>A0A8J8SK32</accession>
<dbReference type="KEGG" id="fap:GR316_00780"/>
<evidence type="ECO:0000313" key="2">
    <source>
        <dbReference type="Proteomes" id="UP000679284"/>
    </source>
</evidence>
<evidence type="ECO:0000313" key="1">
    <source>
        <dbReference type="EMBL" id="QUS34932.1"/>
    </source>
</evidence>
<dbReference type="EMBL" id="CP047289">
    <property type="protein sequence ID" value="QUS34932.1"/>
    <property type="molecule type" value="Genomic_DNA"/>
</dbReference>
<gene>
    <name evidence="1" type="ORF">GR316_00780</name>
</gene>
<keyword evidence="2" id="KW-1185">Reference proteome</keyword>
<proteinExistence type="predicted"/>
<dbReference type="PROSITE" id="PS51257">
    <property type="entry name" value="PROKAR_LIPOPROTEIN"/>
    <property type="match status" value="1"/>
</dbReference>
<reference evidence="1" key="1">
    <citation type="submission" date="2020-01" db="EMBL/GenBank/DDBJ databases">
        <authorList>
            <person name="Yang Y."/>
            <person name="Kwon Y.M."/>
        </authorList>
    </citation>
    <scope>NUCLEOTIDE SEQUENCE</scope>
    <source>
        <strain evidence="1">PG104</strain>
    </source>
</reference>
<dbReference type="RefSeq" id="WP_211784181.1">
    <property type="nucleotide sequence ID" value="NZ_CP047289.1"/>
</dbReference>
<dbReference type="AlphaFoldDB" id="A0A8J8SK32"/>